<dbReference type="InterPro" id="IPR050445">
    <property type="entry name" value="Bact_polysacc_biosynth/exp"/>
</dbReference>
<reference evidence="2 3" key="1">
    <citation type="submission" date="2019-08" db="EMBL/GenBank/DDBJ databases">
        <title>Draft genome sequence of Ulvibacter marinus type strain NBRC 109484.</title>
        <authorList>
            <person name="Kawano K."/>
            <person name="Ushijima N."/>
            <person name="Kihara M."/>
            <person name="Itoh H."/>
        </authorList>
    </citation>
    <scope>NUCLEOTIDE SEQUENCE [LARGE SCALE GENOMIC DNA]</scope>
    <source>
        <strain evidence="2 3">NBRC 109484</strain>
    </source>
</reference>
<protein>
    <recommendedName>
        <fullName evidence="4">Polysaccharide chain length determinant N-terminal domain-containing protein</fullName>
    </recommendedName>
</protein>
<dbReference type="GO" id="GO:0005886">
    <property type="term" value="C:plasma membrane"/>
    <property type="evidence" value="ECO:0007669"/>
    <property type="project" value="TreeGrafter"/>
</dbReference>
<comment type="caution">
    <text evidence="2">The sequence shown here is derived from an EMBL/GenBank/DDBJ whole genome shotgun (WGS) entry which is preliminary data.</text>
</comment>
<feature type="transmembrane region" description="Helical" evidence="1">
    <location>
        <begin position="29"/>
        <end position="47"/>
    </location>
</feature>
<dbReference type="AlphaFoldDB" id="A0A5J4J2U6"/>
<keyword evidence="1" id="KW-0472">Membrane</keyword>
<dbReference type="GO" id="GO:0004713">
    <property type="term" value="F:protein tyrosine kinase activity"/>
    <property type="evidence" value="ECO:0007669"/>
    <property type="project" value="TreeGrafter"/>
</dbReference>
<dbReference type="Proteomes" id="UP000326509">
    <property type="component" value="Unassembled WGS sequence"/>
</dbReference>
<evidence type="ECO:0008006" key="4">
    <source>
        <dbReference type="Google" id="ProtNLM"/>
    </source>
</evidence>
<keyword evidence="1" id="KW-0812">Transmembrane</keyword>
<keyword evidence="1" id="KW-1133">Transmembrane helix</keyword>
<evidence type="ECO:0000256" key="1">
    <source>
        <dbReference type="SAM" id="Phobius"/>
    </source>
</evidence>
<sequence length="367" mass="41477">MNNTSIDTSEDNYKEILSYVKDFFTTRKFIFLCLLVALILALIKTSSTPNTYTSKVTFIVQGSSNPKSSGGIGGIVSLLNGGGGSSSNAPSDMPTFLYPQIINSLNFQRQLCETPLKLRGVDSAVTYKNYVLEFEKPSITATISKYTIGLPSLLFKSSTRNATTPKQIDTLVYVSNVEKKIFHSLQEKISLEIKDEDGTLEIITTFPNEPIAAAQLTQSVKKILQDEIIRYRIAKAKEKYEFIDKQYEDKKILFNESQVSLARYNDRNLFNATNSSLIRKQQLQDESLLLYTIFSDLEQQRLAQSIKIQEDTPTFTVINPAVVPTAPDSKNTMKTIIIFLMVGFMVSVFRYIYIVTKKYLKNLWSEV</sequence>
<feature type="transmembrane region" description="Helical" evidence="1">
    <location>
        <begin position="336"/>
        <end position="353"/>
    </location>
</feature>
<dbReference type="OrthoDB" id="1522571at2"/>
<gene>
    <name evidence="2" type="ORF">ULMA_22880</name>
</gene>
<proteinExistence type="predicted"/>
<keyword evidence="3" id="KW-1185">Reference proteome</keyword>
<accession>A0A5J4J2U6</accession>
<dbReference type="RefSeq" id="WP_151674621.1">
    <property type="nucleotide sequence ID" value="NZ_BKCG01000006.1"/>
</dbReference>
<dbReference type="PANTHER" id="PTHR32309">
    <property type="entry name" value="TYROSINE-PROTEIN KINASE"/>
    <property type="match status" value="1"/>
</dbReference>
<organism evidence="2 3">
    <name type="scientific">Patiriisocius marinus</name>
    <dbReference type="NCBI Taxonomy" id="1397112"/>
    <lineage>
        <taxon>Bacteria</taxon>
        <taxon>Pseudomonadati</taxon>
        <taxon>Bacteroidota</taxon>
        <taxon>Flavobacteriia</taxon>
        <taxon>Flavobacteriales</taxon>
        <taxon>Flavobacteriaceae</taxon>
        <taxon>Patiriisocius</taxon>
    </lineage>
</organism>
<evidence type="ECO:0000313" key="2">
    <source>
        <dbReference type="EMBL" id="GER60180.1"/>
    </source>
</evidence>
<evidence type="ECO:0000313" key="3">
    <source>
        <dbReference type="Proteomes" id="UP000326509"/>
    </source>
</evidence>
<dbReference type="PANTHER" id="PTHR32309:SF13">
    <property type="entry name" value="FERRIC ENTEROBACTIN TRANSPORT PROTEIN FEPE"/>
    <property type="match status" value="1"/>
</dbReference>
<dbReference type="EMBL" id="BKCG01000006">
    <property type="protein sequence ID" value="GER60180.1"/>
    <property type="molecule type" value="Genomic_DNA"/>
</dbReference>
<name>A0A5J4J2U6_9FLAO</name>